<evidence type="ECO:0000313" key="3">
    <source>
        <dbReference type="Proteomes" id="UP000275078"/>
    </source>
</evidence>
<sequence length="669" mass="77034">MPWDPRQYGYRQLTSNPASSSTKPVPKLNDTVQRAAPDLRPFPPHPPEIFVQITSYFDFPTLLRFSQTNRSNRRSYLPSLIRLWLSDYAAKHVDWLEHVHEFHGDYEAYLRDWEDRTLTRRKGEDDGGPGNDVKDWLWLHFIVQSTVTYTPDEVKKALELAFTSSEARDRQYYGLDLGRERRHYEFLALRYFMDYLERTGAFWKFRRDLDKIRYGRTEIVDFDTTPAAKPSGATEWYWEIKTDPHKVAALRERELVFVKALIEVVHGIDGRGTLYWEMLSEYTHLALFAKVFKSSNPVVLQALIETNRLTRGQLVNRLPDGRAMDDNVDQLWQWPCPLHACIEVAIRRDDGIDDYWECVKLLVERFPGCLAEYVNTDYGFEGWDFWDGLGTYSSAGAQYDAAAYVVYARYDDAESGYNIDAGYEQRMRDMLKFIQANGGKFDLALEYCFLGVDKEDVQKKLGRYLPPNMVQSLIQAGAHPNAIVPHLLLGADPDHYIPQFPGPLWWTPLHLEFNENFPARIARNLFFTFVNSPHYTLGIDLLDRNTPEEEGNTPLLHMVKTILKEDPKTENGMGRIGVMMQCLTMLLEMRKRLGLGKWTEAPQWESVVEIVGEIENCDEEPGKSLKEVVDTMPEWELKPLQPQPISSGDAGNGQPGQGDLDSAMDETAG</sequence>
<keyword evidence="3" id="KW-1185">Reference proteome</keyword>
<accession>A0A3N4IF49</accession>
<name>A0A3N4IF49_ASCIM</name>
<evidence type="ECO:0008006" key="4">
    <source>
        <dbReference type="Google" id="ProtNLM"/>
    </source>
</evidence>
<proteinExistence type="predicted"/>
<dbReference type="CDD" id="cd09917">
    <property type="entry name" value="F-box_SF"/>
    <property type="match status" value="1"/>
</dbReference>
<evidence type="ECO:0000256" key="1">
    <source>
        <dbReference type="SAM" id="MobiDB-lite"/>
    </source>
</evidence>
<protein>
    <recommendedName>
        <fullName evidence="4">F-box domain-containing protein</fullName>
    </recommendedName>
</protein>
<feature type="region of interest" description="Disordered" evidence="1">
    <location>
        <begin position="632"/>
        <end position="669"/>
    </location>
</feature>
<dbReference type="AlphaFoldDB" id="A0A3N4IF49"/>
<reference evidence="2 3" key="1">
    <citation type="journal article" date="2018" name="Nat. Ecol. Evol.">
        <title>Pezizomycetes genomes reveal the molecular basis of ectomycorrhizal truffle lifestyle.</title>
        <authorList>
            <person name="Murat C."/>
            <person name="Payen T."/>
            <person name="Noel B."/>
            <person name="Kuo A."/>
            <person name="Morin E."/>
            <person name="Chen J."/>
            <person name="Kohler A."/>
            <person name="Krizsan K."/>
            <person name="Balestrini R."/>
            <person name="Da Silva C."/>
            <person name="Montanini B."/>
            <person name="Hainaut M."/>
            <person name="Levati E."/>
            <person name="Barry K.W."/>
            <person name="Belfiori B."/>
            <person name="Cichocki N."/>
            <person name="Clum A."/>
            <person name="Dockter R.B."/>
            <person name="Fauchery L."/>
            <person name="Guy J."/>
            <person name="Iotti M."/>
            <person name="Le Tacon F."/>
            <person name="Lindquist E.A."/>
            <person name="Lipzen A."/>
            <person name="Malagnac F."/>
            <person name="Mello A."/>
            <person name="Molinier V."/>
            <person name="Miyauchi S."/>
            <person name="Poulain J."/>
            <person name="Riccioni C."/>
            <person name="Rubini A."/>
            <person name="Sitrit Y."/>
            <person name="Splivallo R."/>
            <person name="Traeger S."/>
            <person name="Wang M."/>
            <person name="Zifcakova L."/>
            <person name="Wipf D."/>
            <person name="Zambonelli A."/>
            <person name="Paolocci F."/>
            <person name="Nowrousian M."/>
            <person name="Ottonello S."/>
            <person name="Baldrian P."/>
            <person name="Spatafora J.W."/>
            <person name="Henrissat B."/>
            <person name="Nagy L.G."/>
            <person name="Aury J.M."/>
            <person name="Wincker P."/>
            <person name="Grigoriev I.V."/>
            <person name="Bonfante P."/>
            <person name="Martin F.M."/>
        </authorList>
    </citation>
    <scope>NUCLEOTIDE SEQUENCE [LARGE SCALE GENOMIC DNA]</scope>
    <source>
        <strain evidence="2 3">RN42</strain>
    </source>
</reference>
<organism evidence="2 3">
    <name type="scientific">Ascobolus immersus RN42</name>
    <dbReference type="NCBI Taxonomy" id="1160509"/>
    <lineage>
        <taxon>Eukaryota</taxon>
        <taxon>Fungi</taxon>
        <taxon>Dikarya</taxon>
        <taxon>Ascomycota</taxon>
        <taxon>Pezizomycotina</taxon>
        <taxon>Pezizomycetes</taxon>
        <taxon>Pezizales</taxon>
        <taxon>Ascobolaceae</taxon>
        <taxon>Ascobolus</taxon>
    </lineage>
</organism>
<dbReference type="Proteomes" id="UP000275078">
    <property type="component" value="Unassembled WGS sequence"/>
</dbReference>
<gene>
    <name evidence="2" type="ORF">BJ508DRAFT_412794</name>
</gene>
<evidence type="ECO:0000313" key="2">
    <source>
        <dbReference type="EMBL" id="RPA84419.1"/>
    </source>
</evidence>
<dbReference type="EMBL" id="ML119659">
    <property type="protein sequence ID" value="RPA84419.1"/>
    <property type="molecule type" value="Genomic_DNA"/>
</dbReference>